<dbReference type="Proteomes" id="UP001518990">
    <property type="component" value="Unassembled WGS sequence"/>
</dbReference>
<dbReference type="SUPFAM" id="SSF54637">
    <property type="entry name" value="Thioesterase/thiol ester dehydrase-isomerase"/>
    <property type="match status" value="1"/>
</dbReference>
<keyword evidence="2" id="KW-1185">Reference proteome</keyword>
<dbReference type="RefSeq" id="WP_207446990.1">
    <property type="nucleotide sequence ID" value="NZ_CP061091.1"/>
</dbReference>
<comment type="caution">
    <text evidence="1">The sequence shown here is derived from an EMBL/GenBank/DDBJ whole genome shotgun (WGS) entry which is preliminary data.</text>
</comment>
<dbReference type="InterPro" id="IPR029069">
    <property type="entry name" value="HotDog_dom_sf"/>
</dbReference>
<proteinExistence type="predicted"/>
<reference evidence="1 2" key="1">
    <citation type="submission" date="2020-09" db="EMBL/GenBank/DDBJ databases">
        <title>Roseomonas.</title>
        <authorList>
            <person name="Zhu W."/>
        </authorList>
    </citation>
    <scope>NUCLEOTIDE SEQUENCE [LARGE SCALE GENOMIC DNA]</scope>
    <source>
        <strain evidence="1 2">1311</strain>
    </source>
</reference>
<sequence length="146" mass="16478">MATGRYTTDLEAGDVLGPVEFVLSPFVVREYCHGNEMHHPWFQDTDRPMVPPTMVHLQKLRLYTRACPAGTGPTARVHVEYDADCHAPAYAGEMLRATGRVAQRYVKRGRTYVQIEIDLRAVEDGRPLITYRDTVIISYKPGEAEA</sequence>
<accession>A0ABS3KFC9</accession>
<dbReference type="EMBL" id="JACTNF010000009">
    <property type="protein sequence ID" value="MBO1075051.1"/>
    <property type="molecule type" value="Genomic_DNA"/>
</dbReference>
<evidence type="ECO:0000313" key="1">
    <source>
        <dbReference type="EMBL" id="MBO1075051.1"/>
    </source>
</evidence>
<gene>
    <name evidence="1" type="ORF">IAI60_10565</name>
</gene>
<organism evidence="1 2">
    <name type="scientific">Roseomonas marmotae</name>
    <dbReference type="NCBI Taxonomy" id="2768161"/>
    <lineage>
        <taxon>Bacteria</taxon>
        <taxon>Pseudomonadati</taxon>
        <taxon>Pseudomonadota</taxon>
        <taxon>Alphaproteobacteria</taxon>
        <taxon>Acetobacterales</taxon>
        <taxon>Roseomonadaceae</taxon>
        <taxon>Roseomonas</taxon>
    </lineage>
</organism>
<dbReference type="Gene3D" id="3.10.129.10">
    <property type="entry name" value="Hotdog Thioesterase"/>
    <property type="match status" value="1"/>
</dbReference>
<protein>
    <recommendedName>
        <fullName evidence="3">N-terminal of MaoC-like dehydratase domain-containing protein</fullName>
    </recommendedName>
</protein>
<name>A0ABS3KFC9_9PROT</name>
<evidence type="ECO:0008006" key="3">
    <source>
        <dbReference type="Google" id="ProtNLM"/>
    </source>
</evidence>
<evidence type="ECO:0000313" key="2">
    <source>
        <dbReference type="Proteomes" id="UP001518990"/>
    </source>
</evidence>